<dbReference type="STRING" id="1122159.SAMN02745246_01283"/>
<dbReference type="Proteomes" id="UP000290608">
    <property type="component" value="Unassembled WGS sequence"/>
</dbReference>
<name>A0A4Q0PNA0_9FLAO</name>
<protein>
    <submittedName>
        <fullName evidence="1">Uncharacterized protein</fullName>
    </submittedName>
</protein>
<comment type="caution">
    <text evidence="1">The sequence shown here is derived from an EMBL/GenBank/DDBJ whole genome shotgun (WGS) entry which is preliminary data.</text>
</comment>
<accession>A0A4Q0PNA0</accession>
<reference evidence="1 2" key="1">
    <citation type="submission" date="2018-07" db="EMBL/GenBank/DDBJ databases">
        <title>Leeuwenhoekiella genomics.</title>
        <authorList>
            <person name="Tahon G."/>
            <person name="Willems A."/>
        </authorList>
    </citation>
    <scope>NUCLEOTIDE SEQUENCE [LARGE SCALE GENOMIC DNA]</scope>
    <source>
        <strain evidence="1 2">LMG 1345</strain>
    </source>
</reference>
<organism evidence="1 2">
    <name type="scientific">Leeuwenhoekiella marinoflava</name>
    <dbReference type="NCBI Taxonomy" id="988"/>
    <lineage>
        <taxon>Bacteria</taxon>
        <taxon>Pseudomonadati</taxon>
        <taxon>Bacteroidota</taxon>
        <taxon>Flavobacteriia</taxon>
        <taxon>Flavobacteriales</taxon>
        <taxon>Flavobacteriaceae</taxon>
        <taxon>Leeuwenhoekiella</taxon>
    </lineage>
</organism>
<evidence type="ECO:0000313" key="2">
    <source>
        <dbReference type="Proteomes" id="UP000290608"/>
    </source>
</evidence>
<sequence>MEAKYKIGYIDEDVKQVKKYQRRFRNYDIEVVGYEFHKGMTLDELMYQVYESDIDLLMIDYKLNETNQVTFNGEAVESEFYDKKPLFPHIIFTNKVEQAEPHVEDWKIIFDKDDIFSEDGEDEKKVQHFITTLIKSIEQYRNHVNKKKAIVSELLEKGEKEGLTATEKDLLITKQDELIALDKTERNEIPKHLLTEKKLDDLSKTKKEAEEFLQSLIDKRKK</sequence>
<dbReference type="EMBL" id="QOVL01000005">
    <property type="protein sequence ID" value="RXG31923.1"/>
    <property type="molecule type" value="Genomic_DNA"/>
</dbReference>
<dbReference type="RefSeq" id="WP_073098407.1">
    <property type="nucleotide sequence ID" value="NZ_QOVL01000005.1"/>
</dbReference>
<proteinExistence type="predicted"/>
<gene>
    <name evidence="1" type="ORF">DSL99_1225</name>
</gene>
<dbReference type="AlphaFoldDB" id="A0A4Q0PNA0"/>
<evidence type="ECO:0000313" key="1">
    <source>
        <dbReference type="EMBL" id="RXG31923.1"/>
    </source>
</evidence>